<gene>
    <name evidence="1" type="ORF">BT96DRAFT_988037</name>
</gene>
<dbReference type="AlphaFoldDB" id="A0A6A4I7E8"/>
<accession>A0A6A4I7E8</accession>
<dbReference type="EMBL" id="ML769406">
    <property type="protein sequence ID" value="KAE9405783.1"/>
    <property type="molecule type" value="Genomic_DNA"/>
</dbReference>
<evidence type="ECO:0000313" key="1">
    <source>
        <dbReference type="EMBL" id="KAE9405783.1"/>
    </source>
</evidence>
<evidence type="ECO:0000313" key="2">
    <source>
        <dbReference type="Proteomes" id="UP000799118"/>
    </source>
</evidence>
<reference evidence="1" key="1">
    <citation type="journal article" date="2019" name="Environ. Microbiol.">
        <title>Fungal ecological strategies reflected in gene transcription - a case study of two litter decomposers.</title>
        <authorList>
            <person name="Barbi F."/>
            <person name="Kohler A."/>
            <person name="Barry K."/>
            <person name="Baskaran P."/>
            <person name="Daum C."/>
            <person name="Fauchery L."/>
            <person name="Ihrmark K."/>
            <person name="Kuo A."/>
            <person name="LaButti K."/>
            <person name="Lipzen A."/>
            <person name="Morin E."/>
            <person name="Grigoriev I.V."/>
            <person name="Henrissat B."/>
            <person name="Lindahl B."/>
            <person name="Martin F."/>
        </authorList>
    </citation>
    <scope>NUCLEOTIDE SEQUENCE</scope>
    <source>
        <strain evidence="1">JB14</strain>
    </source>
</reference>
<organism evidence="1 2">
    <name type="scientific">Gymnopus androsaceus JB14</name>
    <dbReference type="NCBI Taxonomy" id="1447944"/>
    <lineage>
        <taxon>Eukaryota</taxon>
        <taxon>Fungi</taxon>
        <taxon>Dikarya</taxon>
        <taxon>Basidiomycota</taxon>
        <taxon>Agaricomycotina</taxon>
        <taxon>Agaricomycetes</taxon>
        <taxon>Agaricomycetidae</taxon>
        <taxon>Agaricales</taxon>
        <taxon>Marasmiineae</taxon>
        <taxon>Omphalotaceae</taxon>
        <taxon>Gymnopus</taxon>
    </lineage>
</organism>
<keyword evidence="2" id="KW-1185">Reference proteome</keyword>
<sequence length="147" mass="16284">MESTETDRWNPLSLDLESTFEPYCRVASHLRFTSQFRPSISKLSSPFHRNPPPFSASSTSPVEFTVAIESPSFTVASFPTKAHDYILQQQTLNTNIPSRLSGFTDSPGRLKSYSSPLSSSSSIHSLFCLVNLRAIEEMILGGHLSTL</sequence>
<name>A0A6A4I7E8_9AGAR</name>
<dbReference type="Proteomes" id="UP000799118">
    <property type="component" value="Unassembled WGS sequence"/>
</dbReference>
<proteinExistence type="predicted"/>
<protein>
    <submittedName>
        <fullName evidence="1">Uncharacterized protein</fullName>
    </submittedName>
</protein>